<dbReference type="GO" id="GO:0005886">
    <property type="term" value="C:plasma membrane"/>
    <property type="evidence" value="ECO:0007669"/>
    <property type="project" value="TreeGrafter"/>
</dbReference>
<dbReference type="InterPro" id="IPR051599">
    <property type="entry name" value="Cell_Envelope_Assoc"/>
</dbReference>
<organism evidence="3">
    <name type="scientific">Oscillatoriales cyanobacterium SpSt-418</name>
    <dbReference type="NCBI Taxonomy" id="2282169"/>
    <lineage>
        <taxon>Bacteria</taxon>
        <taxon>Bacillati</taxon>
        <taxon>Cyanobacteriota</taxon>
        <taxon>Cyanophyceae</taxon>
        <taxon>Oscillatoriophycideae</taxon>
        <taxon>Oscillatoriales</taxon>
    </lineage>
</organism>
<sequence length="262" mass="28824">MIDPSVCSDATLTGTWGNFTWRVFNALTRPERIIPLLCIWSLLPWFIRPIRRKGFVSSIGVGLLVLYLGVVSPKGIAAGNKLLTFPLPSDPGSQADAIVILGRGPELREARVKIAEELWREQRSPLIFASGRGDALEIVDDLMAQGVPSSVVDGEPCSRTTEENAQFTAALLQPKGVHRILLVTDPPHMLRSLLTFRSLGFEVVPHPSPLPYYLAGKQKAFLIFREYLGMASYGVMGRFFPRESTQPVATTPTPPAFEQNPA</sequence>
<name>A0A7C3KGI4_9CYAN</name>
<dbReference type="Pfam" id="PF02698">
    <property type="entry name" value="DUF218"/>
    <property type="match status" value="1"/>
</dbReference>
<feature type="domain" description="DUF218" evidence="2">
    <location>
        <begin position="96"/>
        <end position="229"/>
    </location>
</feature>
<evidence type="ECO:0000256" key="1">
    <source>
        <dbReference type="SAM" id="Phobius"/>
    </source>
</evidence>
<gene>
    <name evidence="3" type="ORF">ENR64_16925</name>
</gene>
<dbReference type="InterPro" id="IPR014729">
    <property type="entry name" value="Rossmann-like_a/b/a_fold"/>
</dbReference>
<evidence type="ECO:0000259" key="2">
    <source>
        <dbReference type="Pfam" id="PF02698"/>
    </source>
</evidence>
<proteinExistence type="predicted"/>
<keyword evidence="1" id="KW-0472">Membrane</keyword>
<dbReference type="AlphaFoldDB" id="A0A7C3KGI4"/>
<dbReference type="GO" id="GO:0000270">
    <property type="term" value="P:peptidoglycan metabolic process"/>
    <property type="evidence" value="ECO:0007669"/>
    <property type="project" value="TreeGrafter"/>
</dbReference>
<protein>
    <submittedName>
        <fullName evidence="3">YdcF family protein</fullName>
    </submittedName>
</protein>
<dbReference type="PANTHER" id="PTHR30336">
    <property type="entry name" value="INNER MEMBRANE PROTEIN, PROBABLE PERMEASE"/>
    <property type="match status" value="1"/>
</dbReference>
<evidence type="ECO:0000313" key="3">
    <source>
        <dbReference type="EMBL" id="HFM99408.1"/>
    </source>
</evidence>
<dbReference type="CDD" id="cd06259">
    <property type="entry name" value="YdcF-like"/>
    <property type="match status" value="1"/>
</dbReference>
<dbReference type="InterPro" id="IPR003848">
    <property type="entry name" value="DUF218"/>
</dbReference>
<keyword evidence="1" id="KW-1133">Transmembrane helix</keyword>
<accession>A0A7C3KGI4</accession>
<dbReference type="PANTHER" id="PTHR30336:SF4">
    <property type="entry name" value="ENVELOPE BIOGENESIS FACTOR ELYC"/>
    <property type="match status" value="1"/>
</dbReference>
<dbReference type="Gene3D" id="3.40.50.620">
    <property type="entry name" value="HUPs"/>
    <property type="match status" value="1"/>
</dbReference>
<dbReference type="EMBL" id="DSRU01000241">
    <property type="protein sequence ID" value="HFM99408.1"/>
    <property type="molecule type" value="Genomic_DNA"/>
</dbReference>
<comment type="caution">
    <text evidence="3">The sequence shown here is derived from an EMBL/GenBank/DDBJ whole genome shotgun (WGS) entry which is preliminary data.</text>
</comment>
<keyword evidence="1" id="KW-0812">Transmembrane</keyword>
<feature type="transmembrane region" description="Helical" evidence="1">
    <location>
        <begin position="54"/>
        <end position="72"/>
    </location>
</feature>
<reference evidence="3" key="1">
    <citation type="journal article" date="2020" name="mSystems">
        <title>Genome- and Community-Level Interaction Insights into Carbon Utilization and Element Cycling Functions of Hydrothermarchaeota in Hydrothermal Sediment.</title>
        <authorList>
            <person name="Zhou Z."/>
            <person name="Liu Y."/>
            <person name="Xu W."/>
            <person name="Pan J."/>
            <person name="Luo Z.H."/>
            <person name="Li M."/>
        </authorList>
    </citation>
    <scope>NUCLEOTIDE SEQUENCE [LARGE SCALE GENOMIC DNA]</scope>
    <source>
        <strain evidence="3">SpSt-418</strain>
    </source>
</reference>
<dbReference type="GO" id="GO:0043164">
    <property type="term" value="P:Gram-negative-bacterium-type cell wall biogenesis"/>
    <property type="evidence" value="ECO:0007669"/>
    <property type="project" value="TreeGrafter"/>
</dbReference>